<evidence type="ECO:0000256" key="1">
    <source>
        <dbReference type="ARBA" id="ARBA00001947"/>
    </source>
</evidence>
<dbReference type="InterPro" id="IPR013154">
    <property type="entry name" value="ADH-like_N"/>
</dbReference>
<proteinExistence type="inferred from homology"/>
<dbReference type="PANTHER" id="PTHR43161:SF9">
    <property type="entry name" value="SORBITOL DEHYDROGENASE"/>
    <property type="match status" value="1"/>
</dbReference>
<dbReference type="Pfam" id="PF08240">
    <property type="entry name" value="ADH_N"/>
    <property type="match status" value="2"/>
</dbReference>
<protein>
    <recommendedName>
        <fullName evidence="6">Enoyl reductase (ER) domain-containing protein</fullName>
    </recommendedName>
</protein>
<dbReference type="Pfam" id="PF00107">
    <property type="entry name" value="ADH_zinc_N"/>
    <property type="match status" value="2"/>
</dbReference>
<evidence type="ECO:0000259" key="6">
    <source>
        <dbReference type="SMART" id="SM00829"/>
    </source>
</evidence>
<organism evidence="7 8">
    <name type="scientific">Dermatophagoides pteronyssinus</name>
    <name type="common">European house dust mite</name>
    <dbReference type="NCBI Taxonomy" id="6956"/>
    <lineage>
        <taxon>Eukaryota</taxon>
        <taxon>Metazoa</taxon>
        <taxon>Ecdysozoa</taxon>
        <taxon>Arthropoda</taxon>
        <taxon>Chelicerata</taxon>
        <taxon>Arachnida</taxon>
        <taxon>Acari</taxon>
        <taxon>Acariformes</taxon>
        <taxon>Sarcoptiformes</taxon>
        <taxon>Astigmata</taxon>
        <taxon>Psoroptidia</taxon>
        <taxon>Analgoidea</taxon>
        <taxon>Pyroglyphidae</taxon>
        <taxon>Dermatophagoidinae</taxon>
        <taxon>Dermatophagoides</taxon>
    </lineage>
</organism>
<dbReference type="CDD" id="cd05285">
    <property type="entry name" value="sorbitol_DH"/>
    <property type="match status" value="2"/>
</dbReference>
<gene>
    <name evidence="7" type="ORF">DERP_011730</name>
</gene>
<keyword evidence="8" id="KW-1185">Reference proteome</keyword>
<evidence type="ECO:0000313" key="7">
    <source>
        <dbReference type="EMBL" id="KAH9417001.1"/>
    </source>
</evidence>
<dbReference type="InterPro" id="IPR020843">
    <property type="entry name" value="ER"/>
</dbReference>
<dbReference type="Proteomes" id="UP000887458">
    <property type="component" value="Unassembled WGS sequence"/>
</dbReference>
<reference evidence="7 8" key="2">
    <citation type="journal article" date="2022" name="Mol. Biol. Evol.">
        <title>Comparative Genomics Reveals Insights into the Divergent Evolution of Astigmatic Mites and Household Pest Adaptations.</title>
        <authorList>
            <person name="Xiong Q."/>
            <person name="Wan A.T."/>
            <person name="Liu X."/>
            <person name="Fung C.S."/>
            <person name="Xiao X."/>
            <person name="Malainual N."/>
            <person name="Hou J."/>
            <person name="Wang L."/>
            <person name="Wang M."/>
            <person name="Yang K.Y."/>
            <person name="Cui Y."/>
            <person name="Leung E.L."/>
            <person name="Nong W."/>
            <person name="Shin S.K."/>
            <person name="Au S.W."/>
            <person name="Jeong K.Y."/>
            <person name="Chew F.T."/>
            <person name="Hui J.H."/>
            <person name="Leung T.F."/>
            <person name="Tungtrongchitr A."/>
            <person name="Zhong N."/>
            <person name="Liu Z."/>
            <person name="Tsui S.K."/>
        </authorList>
    </citation>
    <scope>NUCLEOTIDE SEQUENCE [LARGE SCALE GENOMIC DNA]</scope>
    <source>
        <strain evidence="7">Derp</strain>
    </source>
</reference>
<evidence type="ECO:0000313" key="8">
    <source>
        <dbReference type="Proteomes" id="UP000887458"/>
    </source>
</evidence>
<dbReference type="Gene3D" id="3.90.180.10">
    <property type="entry name" value="Medium-chain alcohol dehydrogenases, catalytic domain"/>
    <property type="match status" value="2"/>
</dbReference>
<dbReference type="EMBL" id="NJHN03000083">
    <property type="protein sequence ID" value="KAH9417001.1"/>
    <property type="molecule type" value="Genomic_DNA"/>
</dbReference>
<name>A0ABQ8J394_DERPT</name>
<keyword evidence="4" id="KW-0862">Zinc</keyword>
<dbReference type="PANTHER" id="PTHR43161">
    <property type="entry name" value="SORBITOL DEHYDROGENASE"/>
    <property type="match status" value="1"/>
</dbReference>
<comment type="cofactor">
    <cofactor evidence="1">
        <name>Zn(2+)</name>
        <dbReference type="ChEBI" id="CHEBI:29105"/>
    </cofactor>
</comment>
<dbReference type="Gene3D" id="3.40.50.720">
    <property type="entry name" value="NAD(P)-binding Rossmann-like Domain"/>
    <property type="match status" value="2"/>
</dbReference>
<evidence type="ECO:0000256" key="5">
    <source>
        <dbReference type="ARBA" id="ARBA00023002"/>
    </source>
</evidence>
<dbReference type="SMART" id="SM00829">
    <property type="entry name" value="PKS_ER"/>
    <property type="match status" value="1"/>
</dbReference>
<dbReference type="InterPro" id="IPR045306">
    <property type="entry name" value="SDH-like"/>
</dbReference>
<sequence>MPSKPNQAFVLHRANQAKLEPYEMPGDPGPNEVLCRTLAVGICGSDIHYFNEGRCGNFIVKEPMVLGHETVAEIVRCGENVSHLKPGDRVAIEPTIPCGECNFCLNDDQYNLCPNITCHSTPPVHGTLQHYFIHSAKYCFKVPSKLSNDECAMMEPLAVAVHACRRVNITKKSNILITGAGPIGLLVLQVVKAFGAQRVVITDINEKRLELAKELGADETVLIKRTNTEQENIQIISNCFNKIGSDIAFECSGVGVNFRLIIFASKPGGTCMFVGMGPEELQLPIASAAFRELKIFGSLRYKGSFPIAIDLVANGQVNLKKMVTHHFDFDETMKAFETAISGDGMKIIINYFATLLLKIPSVRVSVKMDSIKSNEAFLLNGKNDAKVVPYPVPPNPAPNEVLCKALAVGICGSDIHYLKEGRCGNFIVKEPMVLGHETAAEIVAVGSNVKNFRPGDRIAVEPTVPCEKCEWCLKDKYNLCPDVKCHATPPIHGTLQRYFIHPAKYCFKVPDSLTAEQAAIVEPLAVAVHGCRRVPIKKDSTVLVTGAGPIGLLVMATAKAFGAKRVVVTEINEYRLGLAKQMGADEILLFDRSTTEQQMIDKIKESFGGNFPDITMECSGFGGNFRIVMLTTKPGGHCMMIGIGPADYNLPIAMAAAREITILGAFRYRNCFPEAIDLLATGRVNVDRLISHRFDFKDSLEAYETAASGKGIKIIIKV</sequence>
<keyword evidence="3" id="KW-0479">Metal-binding</keyword>
<dbReference type="InterPro" id="IPR036291">
    <property type="entry name" value="NAD(P)-bd_dom_sf"/>
</dbReference>
<comment type="caution">
    <text evidence="7">The sequence shown here is derived from an EMBL/GenBank/DDBJ whole genome shotgun (WGS) entry which is preliminary data.</text>
</comment>
<accession>A0ABQ8J394</accession>
<evidence type="ECO:0000256" key="4">
    <source>
        <dbReference type="ARBA" id="ARBA00022833"/>
    </source>
</evidence>
<dbReference type="InterPro" id="IPR013149">
    <property type="entry name" value="ADH-like_C"/>
</dbReference>
<evidence type="ECO:0000256" key="2">
    <source>
        <dbReference type="ARBA" id="ARBA00008072"/>
    </source>
</evidence>
<dbReference type="SUPFAM" id="SSF50129">
    <property type="entry name" value="GroES-like"/>
    <property type="match status" value="2"/>
</dbReference>
<dbReference type="SUPFAM" id="SSF51735">
    <property type="entry name" value="NAD(P)-binding Rossmann-fold domains"/>
    <property type="match status" value="2"/>
</dbReference>
<evidence type="ECO:0000256" key="3">
    <source>
        <dbReference type="ARBA" id="ARBA00022723"/>
    </source>
</evidence>
<keyword evidence="5" id="KW-0560">Oxidoreductase</keyword>
<comment type="similarity">
    <text evidence="2">Belongs to the zinc-containing alcohol dehydrogenase family.</text>
</comment>
<reference evidence="7 8" key="1">
    <citation type="journal article" date="2018" name="J. Allergy Clin. Immunol.">
        <title>High-quality assembly of Dermatophagoides pteronyssinus genome and transcriptome reveals a wide range of novel allergens.</title>
        <authorList>
            <person name="Liu X.Y."/>
            <person name="Yang K.Y."/>
            <person name="Wang M.Q."/>
            <person name="Kwok J.S."/>
            <person name="Zeng X."/>
            <person name="Yang Z."/>
            <person name="Xiao X.J."/>
            <person name="Lau C.P."/>
            <person name="Li Y."/>
            <person name="Huang Z.M."/>
            <person name="Ba J.G."/>
            <person name="Yim A.K."/>
            <person name="Ouyang C.Y."/>
            <person name="Ngai S.M."/>
            <person name="Chan T.F."/>
            <person name="Leung E.L."/>
            <person name="Liu L."/>
            <person name="Liu Z.G."/>
            <person name="Tsui S.K."/>
        </authorList>
    </citation>
    <scope>NUCLEOTIDE SEQUENCE [LARGE SCALE GENOMIC DNA]</scope>
    <source>
        <strain evidence="7">Derp</strain>
    </source>
</reference>
<dbReference type="InterPro" id="IPR011032">
    <property type="entry name" value="GroES-like_sf"/>
</dbReference>
<feature type="domain" description="Enoyl reductase (ER)" evidence="6">
    <location>
        <begin position="381"/>
        <end position="716"/>
    </location>
</feature>